<dbReference type="PIRSF" id="PIRSF016184">
    <property type="entry name" value="PhzC_PhzF"/>
    <property type="match status" value="1"/>
</dbReference>
<evidence type="ECO:0000313" key="2">
    <source>
        <dbReference type="EMBL" id="MFJ2286150.1"/>
    </source>
</evidence>
<dbReference type="Gene3D" id="3.10.310.10">
    <property type="entry name" value="Diaminopimelate Epimerase, Chain A, domain 1"/>
    <property type="match status" value="2"/>
</dbReference>
<dbReference type="EMBL" id="JBIUVY010000007">
    <property type="protein sequence ID" value="MFJ2286150.1"/>
    <property type="molecule type" value="Genomic_DNA"/>
</dbReference>
<accession>A0ABW8DJC6</accession>
<protein>
    <submittedName>
        <fullName evidence="2">PhzF family phenazine biosynthesis protein</fullName>
    </submittedName>
</protein>
<gene>
    <name evidence="2" type="ORF">ACIOUF_07245</name>
</gene>
<reference evidence="2 3" key="1">
    <citation type="submission" date="2024-10" db="EMBL/GenBank/DDBJ databases">
        <title>The Natural Products Discovery Center: Release of the First 8490 Sequenced Strains for Exploring Actinobacteria Biosynthetic Diversity.</title>
        <authorList>
            <person name="Kalkreuter E."/>
            <person name="Kautsar S.A."/>
            <person name="Yang D."/>
            <person name="Bader C.D."/>
            <person name="Teijaro C.N."/>
            <person name="Fluegel L."/>
            <person name="Davis C.M."/>
            <person name="Simpson J.R."/>
            <person name="Lauterbach L."/>
            <person name="Steele A.D."/>
            <person name="Gui C."/>
            <person name="Meng S."/>
            <person name="Li G."/>
            <person name="Viehrig K."/>
            <person name="Ye F."/>
            <person name="Su P."/>
            <person name="Kiefer A.F."/>
            <person name="Nichols A."/>
            <person name="Cepeda A.J."/>
            <person name="Yan W."/>
            <person name="Fan B."/>
            <person name="Jiang Y."/>
            <person name="Adhikari A."/>
            <person name="Zheng C.-J."/>
            <person name="Schuster L."/>
            <person name="Cowan T.M."/>
            <person name="Smanski M.J."/>
            <person name="Chevrette M.G."/>
            <person name="De Carvalho L.P.S."/>
            <person name="Shen B."/>
        </authorList>
    </citation>
    <scope>NUCLEOTIDE SEQUENCE [LARGE SCALE GENOMIC DNA]</scope>
    <source>
        <strain evidence="2 3">NPDC087689</strain>
    </source>
</reference>
<organism evidence="2 3">
    <name type="scientific">Pseudomonas iridis</name>
    <dbReference type="NCBI Taxonomy" id="2710587"/>
    <lineage>
        <taxon>Bacteria</taxon>
        <taxon>Pseudomonadati</taxon>
        <taxon>Pseudomonadota</taxon>
        <taxon>Gammaproteobacteria</taxon>
        <taxon>Pseudomonadales</taxon>
        <taxon>Pseudomonadaceae</taxon>
        <taxon>Pseudomonas</taxon>
    </lineage>
</organism>
<dbReference type="PANTHER" id="PTHR13774">
    <property type="entry name" value="PHENAZINE BIOSYNTHESIS PROTEIN"/>
    <property type="match status" value="1"/>
</dbReference>
<name>A0ABW8DJC6_9PSED</name>
<dbReference type="NCBIfam" id="TIGR00654">
    <property type="entry name" value="PhzF_family"/>
    <property type="match status" value="1"/>
</dbReference>
<keyword evidence="3" id="KW-1185">Reference proteome</keyword>
<dbReference type="InterPro" id="IPR003719">
    <property type="entry name" value="Phenazine_PhzF-like"/>
</dbReference>
<dbReference type="RefSeq" id="WP_401230918.1">
    <property type="nucleotide sequence ID" value="NZ_JBIUVY010000007.1"/>
</dbReference>
<dbReference type="PANTHER" id="PTHR13774:SF32">
    <property type="entry name" value="ANTISENSE-ENHANCING SEQUENCE 1"/>
    <property type="match status" value="1"/>
</dbReference>
<dbReference type="SUPFAM" id="SSF54506">
    <property type="entry name" value="Diaminopimelate epimerase-like"/>
    <property type="match status" value="1"/>
</dbReference>
<evidence type="ECO:0000256" key="1">
    <source>
        <dbReference type="ARBA" id="ARBA00008270"/>
    </source>
</evidence>
<dbReference type="Proteomes" id="UP001617296">
    <property type="component" value="Unassembled WGS sequence"/>
</dbReference>
<proteinExistence type="inferred from homology"/>
<sequence>MNFPFFQVDVFGGAPFKGNPVAVILEAENIASSQMLEIANWTNLSETTFVCAPTTSKADYRLRIFTTQGELPFAGHPTIGSAAALLAYGLTPKKPGMIIQECDQGLIPVHLVGNKIFFELPEPGFAPLGEHRLLDILAAIGVHRESVFNAAIIDVGAIWITLQLRSAQDVLDLKPDINRLTQATTQCTGLTVFGLYTDGNSALVEVRSFVPGDAVPEDPVCGSGNGCVAAMLQRSGLAPSRYIASQGNKVGRDGKIEVEFRSDGKILLGGRCAIRVQGSISLTS</sequence>
<comment type="caution">
    <text evidence="2">The sequence shown here is derived from an EMBL/GenBank/DDBJ whole genome shotgun (WGS) entry which is preliminary data.</text>
</comment>
<comment type="similarity">
    <text evidence="1">Belongs to the PhzF family.</text>
</comment>
<evidence type="ECO:0000313" key="3">
    <source>
        <dbReference type="Proteomes" id="UP001617296"/>
    </source>
</evidence>
<dbReference type="Pfam" id="PF02567">
    <property type="entry name" value="PhzC-PhzF"/>
    <property type="match status" value="1"/>
</dbReference>